<dbReference type="EMBL" id="MLJW01000004">
    <property type="protein sequence ID" value="OIR17585.1"/>
    <property type="molecule type" value="Genomic_DNA"/>
</dbReference>
<reference evidence="3" key="1">
    <citation type="submission" date="2016-10" db="EMBL/GenBank/DDBJ databases">
        <title>Sequence of Gallionella enrichment culture.</title>
        <authorList>
            <person name="Poehlein A."/>
            <person name="Muehling M."/>
            <person name="Daniel R."/>
        </authorList>
    </citation>
    <scope>NUCLEOTIDE SEQUENCE</scope>
</reference>
<keyword evidence="1" id="KW-0472">Membrane</keyword>
<dbReference type="InterPro" id="IPR028087">
    <property type="entry name" value="Tad_N"/>
</dbReference>
<evidence type="ECO:0000313" key="3">
    <source>
        <dbReference type="EMBL" id="OIR17585.1"/>
    </source>
</evidence>
<protein>
    <recommendedName>
        <fullName evidence="2">Putative Flp pilus-assembly TadG-like N-terminal domain-containing protein</fullName>
    </recommendedName>
</protein>
<organism evidence="3">
    <name type="scientific">mine drainage metagenome</name>
    <dbReference type="NCBI Taxonomy" id="410659"/>
    <lineage>
        <taxon>unclassified sequences</taxon>
        <taxon>metagenomes</taxon>
        <taxon>ecological metagenomes</taxon>
    </lineage>
</organism>
<gene>
    <name evidence="3" type="ORF">GALL_18030</name>
</gene>
<accession>A0A1J5T9S2</accession>
<dbReference type="Pfam" id="PF13400">
    <property type="entry name" value="Tad"/>
    <property type="match status" value="1"/>
</dbReference>
<evidence type="ECO:0000259" key="2">
    <source>
        <dbReference type="Pfam" id="PF13400"/>
    </source>
</evidence>
<keyword evidence="1" id="KW-1133">Transmembrane helix</keyword>
<comment type="caution">
    <text evidence="3">The sequence shown here is derived from an EMBL/GenBank/DDBJ whole genome shotgun (WGS) entry which is preliminary data.</text>
</comment>
<name>A0A1J5T9S2_9ZZZZ</name>
<feature type="transmembrane region" description="Helical" evidence="1">
    <location>
        <begin position="21"/>
        <end position="45"/>
    </location>
</feature>
<proteinExistence type="predicted"/>
<feature type="domain" description="Putative Flp pilus-assembly TadG-like N-terminal" evidence="2">
    <location>
        <begin position="17"/>
        <end position="63"/>
    </location>
</feature>
<keyword evidence="1" id="KW-0812">Transmembrane</keyword>
<sequence length="469" mass="49842">MTTQRPCRTQSRQCQNGAVAIIVALALIAMIGILGIVLDLGHLYVAKTELQNAADAAALSGAKQLNGKLSGVCCGVDSAQARAIEAAAANNYDLNSTALVITAANLSVGSCPDDACMVPISSITTDALAADKTFLKVDTNNRNFNAWFSRVWNILQTQTFGLAVAGKYEVDITPIGICRQPDPGTIPNELGFERGVAYKVSNFNPIGPGTMYWLDPESNTPGSCSVTNTSGTLPYICTGKTGYTPVVGQTVNTNTGISDPQLEALDSRFDVFNTKNKCDATTAPPDRNIKEYIYSDGAAGSPSTWMHKPPNLAQQSITPVDSATNGTCKSGKPCKPIPYAPPTPTLRTFSDYGVLWSAFRPVGKTTSDWPTLYSGGTATSYPEPSPYAQTSGNFFLAPSHPSRSGRRVLNMVILECLSAGGVCRPAVVLGVGKFLMQKKANQSPDKDLYVEFGGLLPTPLPTSDIKLYR</sequence>
<dbReference type="AlphaFoldDB" id="A0A1J5T9S2"/>
<evidence type="ECO:0000256" key="1">
    <source>
        <dbReference type="SAM" id="Phobius"/>
    </source>
</evidence>